<evidence type="ECO:0008006" key="4">
    <source>
        <dbReference type="Google" id="ProtNLM"/>
    </source>
</evidence>
<feature type="chain" id="PRO_5008529394" description="DUF5115 domain-containing protein" evidence="1">
    <location>
        <begin position="22"/>
        <end position="511"/>
    </location>
</feature>
<dbReference type="PROSITE" id="PS51257">
    <property type="entry name" value="PROKAR_LIPOPROTEIN"/>
    <property type="match status" value="1"/>
</dbReference>
<dbReference type="Gene3D" id="2.60.40.3620">
    <property type="match status" value="1"/>
</dbReference>
<dbReference type="STRING" id="1796646.A4V02_10935"/>
<name>A0A1B1SBI4_9BACT</name>
<accession>A0A1Z2XH13</accession>
<sequence length="511" mass="54376">MKLRSNIWLLGVLAVGFAACSDDEYTGEPQVTPQPDVLPADAVSGTDVYAPGSLFDVNAEKTDLAKMMPVLNISRLDEQPAGYDLQVSMLVAKSEADLSNPAARIDTVLTELPAQSGALRSLGLSAEAFNVIFHRLYGPSDAAQPMAVRFDAYSVKDQTSALLGTVGTTGTVSFKPVQYAYAPENSYWIVNADDPSVRYEMKNSGASVWNDPKFSAVFDVDLEGINWKVVPGSMVANPVAAQCFGPEVAEDTEGSLVLGGQPGTINVVQKEPYMISINITNPNDNYTELRPTYDIKLAYEVVYILGNAQGGDVAPAVLTTKDYVNYGGFVAFSGWGCKMTDKPSWGGAEWANFAFTVSEDGKSYTGTVGSGSSSGNIEGLPDGIYAWVFNILSGEVTATPIKQFELIGTATGGWGDADVQVLQPATDAADCATFSADINFTSTGEFKLRGQANPAAPNWAFSLGGELDNLIWDGPNTNFTGAVGTHKVTISFNVVKEGAFADAPRLHYVIE</sequence>
<dbReference type="OrthoDB" id="975117at2"/>
<accession>A0A1B1SBI4</accession>
<protein>
    <recommendedName>
        <fullName evidence="4">DUF5115 domain-containing protein</fullName>
    </recommendedName>
</protein>
<proteinExistence type="predicted"/>
<feature type="signal peptide" evidence="1">
    <location>
        <begin position="1"/>
        <end position="21"/>
    </location>
</feature>
<keyword evidence="1" id="KW-0732">Signal</keyword>
<keyword evidence="3" id="KW-1185">Reference proteome</keyword>
<organism evidence="2 3">
    <name type="scientific">Muribaculum intestinale</name>
    <dbReference type="NCBI Taxonomy" id="1796646"/>
    <lineage>
        <taxon>Bacteria</taxon>
        <taxon>Pseudomonadati</taxon>
        <taxon>Bacteroidota</taxon>
        <taxon>Bacteroidia</taxon>
        <taxon>Bacteroidales</taxon>
        <taxon>Muribaculaceae</taxon>
        <taxon>Muribaculum</taxon>
    </lineage>
</organism>
<dbReference type="KEGG" id="pary:A4V02_10935"/>
<evidence type="ECO:0000313" key="2">
    <source>
        <dbReference type="EMBL" id="ANU64172.1"/>
    </source>
</evidence>
<dbReference type="EMBL" id="CP015402">
    <property type="protein sequence ID" value="ANU64172.1"/>
    <property type="molecule type" value="Genomic_DNA"/>
</dbReference>
<dbReference type="Proteomes" id="UP000186351">
    <property type="component" value="Chromosome"/>
</dbReference>
<gene>
    <name evidence="2" type="ORF">A4V02_10935</name>
</gene>
<evidence type="ECO:0000313" key="3">
    <source>
        <dbReference type="Proteomes" id="UP000186351"/>
    </source>
</evidence>
<dbReference type="RefSeq" id="WP_068961460.1">
    <property type="nucleotide sequence ID" value="NZ_CALDAO010000114.1"/>
</dbReference>
<reference evidence="3" key="1">
    <citation type="submission" date="2016-04" db="EMBL/GenBank/DDBJ databases">
        <title>Complete Genome Sequences of Twelve Strains of a Stable Defined Moderately Diverse Mouse Microbiota 2 (sDMDMm2).</title>
        <authorList>
            <person name="Uchimura Y."/>
            <person name="Wyss M."/>
            <person name="Brugiroux S."/>
            <person name="Limenitakis J.P."/>
            <person name="Stecher B."/>
            <person name="McCoy K.D."/>
            <person name="Macpherson A.J."/>
        </authorList>
    </citation>
    <scope>NUCLEOTIDE SEQUENCE [LARGE SCALE GENOMIC DNA]</scope>
    <source>
        <strain evidence="3">YL27</strain>
    </source>
</reference>
<dbReference type="AlphaFoldDB" id="A0A1B1SBI4"/>
<evidence type="ECO:0000256" key="1">
    <source>
        <dbReference type="SAM" id="SignalP"/>
    </source>
</evidence>
<dbReference type="GeneID" id="65537386"/>